<evidence type="ECO:0000313" key="1">
    <source>
        <dbReference type="EMBL" id="SCU68824.1"/>
    </source>
</evidence>
<dbReference type="EMBL" id="CZPT02001079">
    <property type="protein sequence ID" value="SCU68824.1"/>
    <property type="molecule type" value="Genomic_DNA"/>
</dbReference>
<organism evidence="1 2">
    <name type="scientific">Trypanosoma equiperdum</name>
    <dbReference type="NCBI Taxonomy" id="5694"/>
    <lineage>
        <taxon>Eukaryota</taxon>
        <taxon>Discoba</taxon>
        <taxon>Euglenozoa</taxon>
        <taxon>Kinetoplastea</taxon>
        <taxon>Metakinetoplastina</taxon>
        <taxon>Trypanosomatida</taxon>
        <taxon>Trypanosomatidae</taxon>
        <taxon>Trypanosoma</taxon>
    </lineage>
</organism>
<proteinExistence type="predicted"/>
<dbReference type="AlphaFoldDB" id="A0A1G4I9T4"/>
<dbReference type="VEuPathDB" id="TriTrypDB:TEOVI_000593100"/>
<sequence>MAVLPLPAAMHKSVDACACMKMLVIWSMYPATYVSAPAAGVAFGARSFAPTLRSAAFWVARNAIAAAELRDLLGSRLLMLYRYVRRSSYEAALVSICSVGWPTLAGVALSAFDSLHIAVKA</sequence>
<evidence type="ECO:0000313" key="2">
    <source>
        <dbReference type="Proteomes" id="UP000195570"/>
    </source>
</evidence>
<dbReference type="Proteomes" id="UP000195570">
    <property type="component" value="Unassembled WGS sequence"/>
</dbReference>
<accession>A0A1G4I9T4</accession>
<dbReference type="GeneID" id="92379870"/>
<reference evidence="1" key="1">
    <citation type="submission" date="2016-09" db="EMBL/GenBank/DDBJ databases">
        <authorList>
            <person name="Hebert L."/>
            <person name="Moumen B."/>
        </authorList>
    </citation>
    <scope>NUCLEOTIDE SEQUENCE [LARGE SCALE GENOMIC DNA]</scope>
    <source>
        <strain evidence="1">OVI</strain>
    </source>
</reference>
<protein>
    <submittedName>
        <fullName evidence="1">Uncharacterized protein</fullName>
    </submittedName>
</protein>
<comment type="caution">
    <text evidence="1">The sequence shown here is derived from an EMBL/GenBank/DDBJ whole genome shotgun (WGS) entry which is preliminary data.</text>
</comment>
<dbReference type="RefSeq" id="XP_067079903.1">
    <property type="nucleotide sequence ID" value="XM_067223802.1"/>
</dbReference>
<name>A0A1G4I9T4_TRYEQ</name>
<gene>
    <name evidence="1" type="ORF">TEOVI_000593100</name>
</gene>
<keyword evidence="2" id="KW-1185">Reference proteome</keyword>